<sequence>MSRRTHSSEQDSASHQNVQQARKAQFRLRPAIFPATGNPRPSIPNQRHPNTTLEPGEFGGSVHLHHPYPVPAPFRAPKADARGGHATLRPYPLSKASKDAQLGGLNLYSSSSEKKEESGSKYEQGSRSWKPCIPVRTEMLFGEWKVGDSKDGNIKNKGDVSE</sequence>
<protein>
    <submittedName>
        <fullName evidence="2">Uncharacterized protein</fullName>
    </submittedName>
</protein>
<evidence type="ECO:0000256" key="1">
    <source>
        <dbReference type="SAM" id="MobiDB-lite"/>
    </source>
</evidence>
<evidence type="ECO:0000313" key="3">
    <source>
        <dbReference type="Proteomes" id="UP001498398"/>
    </source>
</evidence>
<dbReference type="Proteomes" id="UP001498398">
    <property type="component" value="Unassembled WGS sequence"/>
</dbReference>
<name>A0ABR1JJX8_9AGAR</name>
<gene>
    <name evidence="2" type="ORF">VKT23_008036</name>
</gene>
<keyword evidence="3" id="KW-1185">Reference proteome</keyword>
<reference evidence="2 3" key="1">
    <citation type="submission" date="2024-01" db="EMBL/GenBank/DDBJ databases">
        <title>A draft genome for the cacao thread blight pathogen Marasmiellus scandens.</title>
        <authorList>
            <person name="Baruah I.K."/>
            <person name="Leung J."/>
            <person name="Bukari Y."/>
            <person name="Amoako-Attah I."/>
            <person name="Meinhardt L.W."/>
            <person name="Bailey B.A."/>
            <person name="Cohen S.P."/>
        </authorList>
    </citation>
    <scope>NUCLEOTIDE SEQUENCE [LARGE SCALE GENOMIC DNA]</scope>
    <source>
        <strain evidence="2 3">GH-19</strain>
    </source>
</reference>
<feature type="compositionally biased region" description="Polar residues" evidence="1">
    <location>
        <begin position="10"/>
        <end position="22"/>
    </location>
</feature>
<proteinExistence type="predicted"/>
<evidence type="ECO:0000313" key="2">
    <source>
        <dbReference type="EMBL" id="KAK7462437.1"/>
    </source>
</evidence>
<comment type="caution">
    <text evidence="2">The sequence shown here is derived from an EMBL/GenBank/DDBJ whole genome shotgun (WGS) entry which is preliminary data.</text>
</comment>
<accession>A0ABR1JJX8</accession>
<organism evidence="2 3">
    <name type="scientific">Marasmiellus scandens</name>
    <dbReference type="NCBI Taxonomy" id="2682957"/>
    <lineage>
        <taxon>Eukaryota</taxon>
        <taxon>Fungi</taxon>
        <taxon>Dikarya</taxon>
        <taxon>Basidiomycota</taxon>
        <taxon>Agaricomycotina</taxon>
        <taxon>Agaricomycetes</taxon>
        <taxon>Agaricomycetidae</taxon>
        <taxon>Agaricales</taxon>
        <taxon>Marasmiineae</taxon>
        <taxon>Omphalotaceae</taxon>
        <taxon>Marasmiellus</taxon>
    </lineage>
</organism>
<feature type="region of interest" description="Disordered" evidence="1">
    <location>
        <begin position="1"/>
        <end position="129"/>
    </location>
</feature>
<dbReference type="EMBL" id="JBANRG010000011">
    <property type="protein sequence ID" value="KAK7462437.1"/>
    <property type="molecule type" value="Genomic_DNA"/>
</dbReference>
<feature type="compositionally biased region" description="Polar residues" evidence="1">
    <location>
        <begin position="43"/>
        <end position="53"/>
    </location>
</feature>